<evidence type="ECO:0000313" key="1">
    <source>
        <dbReference type="EMBL" id="OQR72703.1"/>
    </source>
</evidence>
<sequence length="126" mass="13603">MNDEGDNKMTSAFLEICEDLELIQVWLGPPGNPIRRTNDVAASTANVNTASSYHPYIVVLQSAYRLLSSPYPPITGSRVASTSAHANIPEAYKIRLQKNVTSIEVDLCSLSTVPATKATNIETVPA</sequence>
<dbReference type="InParanoid" id="A0A1V9XH41"/>
<organism evidence="1 2">
    <name type="scientific">Tropilaelaps mercedesae</name>
    <dbReference type="NCBI Taxonomy" id="418985"/>
    <lineage>
        <taxon>Eukaryota</taxon>
        <taxon>Metazoa</taxon>
        <taxon>Ecdysozoa</taxon>
        <taxon>Arthropoda</taxon>
        <taxon>Chelicerata</taxon>
        <taxon>Arachnida</taxon>
        <taxon>Acari</taxon>
        <taxon>Parasitiformes</taxon>
        <taxon>Mesostigmata</taxon>
        <taxon>Gamasina</taxon>
        <taxon>Dermanyssoidea</taxon>
        <taxon>Laelapidae</taxon>
        <taxon>Tropilaelaps</taxon>
    </lineage>
</organism>
<keyword evidence="2" id="KW-1185">Reference proteome</keyword>
<dbReference type="EMBL" id="MNPL01011206">
    <property type="protein sequence ID" value="OQR72702.1"/>
    <property type="molecule type" value="Genomic_DNA"/>
</dbReference>
<proteinExistence type="predicted"/>
<dbReference type="AlphaFoldDB" id="A0A1V9XH41"/>
<protein>
    <submittedName>
        <fullName evidence="1">Uncharacterized protein</fullName>
    </submittedName>
</protein>
<dbReference type="EMBL" id="MNPL01011206">
    <property type="protein sequence ID" value="OQR72703.1"/>
    <property type="molecule type" value="Genomic_DNA"/>
</dbReference>
<name>A0A1V9XH41_9ACAR</name>
<accession>A0A1V9XH41</accession>
<reference evidence="1 2" key="1">
    <citation type="journal article" date="2017" name="Gigascience">
        <title>Draft genome of the honey bee ectoparasitic mite, Tropilaelaps mercedesae, is shaped by the parasitic life history.</title>
        <authorList>
            <person name="Dong X."/>
            <person name="Armstrong S.D."/>
            <person name="Xia D."/>
            <person name="Makepeace B.L."/>
            <person name="Darby A.C."/>
            <person name="Kadowaki T."/>
        </authorList>
    </citation>
    <scope>NUCLEOTIDE SEQUENCE [LARGE SCALE GENOMIC DNA]</scope>
    <source>
        <strain evidence="1">Wuxi-XJTLU</strain>
    </source>
</reference>
<feature type="non-terminal residue" evidence="1">
    <location>
        <position position="126"/>
    </location>
</feature>
<evidence type="ECO:0000313" key="2">
    <source>
        <dbReference type="Proteomes" id="UP000192247"/>
    </source>
</evidence>
<comment type="caution">
    <text evidence="1">The sequence shown here is derived from an EMBL/GenBank/DDBJ whole genome shotgun (WGS) entry which is preliminary data.</text>
</comment>
<dbReference type="Proteomes" id="UP000192247">
    <property type="component" value="Unassembled WGS sequence"/>
</dbReference>
<gene>
    <name evidence="1" type="ORF">BIW11_10215</name>
</gene>